<keyword evidence="3" id="KW-1185">Reference proteome</keyword>
<evidence type="ECO:0000313" key="3">
    <source>
        <dbReference type="Proteomes" id="UP001140949"/>
    </source>
</evidence>
<proteinExistence type="predicted"/>
<reference evidence="1" key="1">
    <citation type="journal article" date="2023" name="GigaByte">
        <title>Genome assembly of the bearded iris, Iris pallida Lam.</title>
        <authorList>
            <person name="Bruccoleri R.E."/>
            <person name="Oakeley E.J."/>
            <person name="Faust A.M.E."/>
            <person name="Altorfer M."/>
            <person name="Dessus-Babus S."/>
            <person name="Burckhardt D."/>
            <person name="Oertli M."/>
            <person name="Naumann U."/>
            <person name="Petersen F."/>
            <person name="Wong J."/>
        </authorList>
    </citation>
    <scope>NUCLEOTIDE SEQUENCE</scope>
    <source>
        <strain evidence="1">GSM-AAB239-AS_SAM_17_03QT</strain>
    </source>
</reference>
<organism evidence="1 3">
    <name type="scientific">Iris pallida</name>
    <name type="common">Sweet iris</name>
    <dbReference type="NCBI Taxonomy" id="29817"/>
    <lineage>
        <taxon>Eukaryota</taxon>
        <taxon>Viridiplantae</taxon>
        <taxon>Streptophyta</taxon>
        <taxon>Embryophyta</taxon>
        <taxon>Tracheophyta</taxon>
        <taxon>Spermatophyta</taxon>
        <taxon>Magnoliopsida</taxon>
        <taxon>Liliopsida</taxon>
        <taxon>Asparagales</taxon>
        <taxon>Iridaceae</taxon>
        <taxon>Iridoideae</taxon>
        <taxon>Irideae</taxon>
        <taxon>Iris</taxon>
    </lineage>
</organism>
<dbReference type="Proteomes" id="UP001140949">
    <property type="component" value="Unassembled WGS sequence"/>
</dbReference>
<name>A0AAX6EH93_IRIPA</name>
<comment type="caution">
    <text evidence="1">The sequence shown here is derived from an EMBL/GenBank/DDBJ whole genome shotgun (WGS) entry which is preliminary data.</text>
</comment>
<gene>
    <name evidence="1" type="ORF">M6B38_108270</name>
    <name evidence="2" type="ORF">M6B38_284900</name>
</gene>
<dbReference type="EMBL" id="JANAVB010036615">
    <property type="protein sequence ID" value="KAJ6803394.1"/>
    <property type="molecule type" value="Genomic_DNA"/>
</dbReference>
<dbReference type="EMBL" id="JANAVB010005597">
    <property type="protein sequence ID" value="KAJ6847113.1"/>
    <property type="molecule type" value="Genomic_DNA"/>
</dbReference>
<protein>
    <submittedName>
        <fullName evidence="1">Uncharacterized protein</fullName>
    </submittedName>
</protein>
<reference evidence="1" key="2">
    <citation type="submission" date="2023-04" db="EMBL/GenBank/DDBJ databases">
        <authorList>
            <person name="Bruccoleri R.E."/>
            <person name="Oakeley E.J."/>
            <person name="Faust A.-M."/>
            <person name="Dessus-Babus S."/>
            <person name="Altorfer M."/>
            <person name="Burckhardt D."/>
            <person name="Oertli M."/>
            <person name="Naumann U."/>
            <person name="Petersen F."/>
            <person name="Wong J."/>
        </authorList>
    </citation>
    <scope>NUCLEOTIDE SEQUENCE</scope>
    <source>
        <strain evidence="1">GSM-AAB239-AS_SAM_17_03QT</strain>
        <tissue evidence="1">Leaf</tissue>
    </source>
</reference>
<evidence type="ECO:0000313" key="1">
    <source>
        <dbReference type="EMBL" id="KAJ6803394.1"/>
    </source>
</evidence>
<accession>A0AAX6EH93</accession>
<sequence length="69" mass="8379">MLLIYNIRRPTHRNRKDSNITSYTGNRSTNVEVLVRPDLQQIEQKIQYKVNTMKYKYSYKYSCESSYLH</sequence>
<evidence type="ECO:0000313" key="2">
    <source>
        <dbReference type="EMBL" id="KAJ6847113.1"/>
    </source>
</evidence>
<dbReference type="AlphaFoldDB" id="A0AAX6EH93"/>